<dbReference type="PANTHER" id="PTHR13754:SF18">
    <property type="entry name" value="7,8-DIHYDROPTERIN-6-METHYL-4-(BETA-D-RIBOFURANOSYL)-AMINOBENZENE-5'-PHOSPHATE SYNTHASE"/>
    <property type="match status" value="1"/>
</dbReference>
<feature type="domain" description="Metallo-beta-lactamase" evidence="1">
    <location>
        <begin position="32"/>
        <end position="207"/>
    </location>
</feature>
<evidence type="ECO:0000313" key="2">
    <source>
        <dbReference type="EMBL" id="KUG20618.1"/>
    </source>
</evidence>
<dbReference type="Pfam" id="PF00753">
    <property type="entry name" value="Lactamase_B"/>
    <property type="match status" value="1"/>
</dbReference>
<dbReference type="CDD" id="cd07713">
    <property type="entry name" value="DHPS-like_MBL-fold"/>
    <property type="match status" value="1"/>
</dbReference>
<evidence type="ECO:0000259" key="1">
    <source>
        <dbReference type="SMART" id="SM00849"/>
    </source>
</evidence>
<dbReference type="EMBL" id="LNQE01001166">
    <property type="protein sequence ID" value="KUG20618.1"/>
    <property type="molecule type" value="Genomic_DNA"/>
</dbReference>
<dbReference type="Gene3D" id="3.60.15.10">
    <property type="entry name" value="Ribonuclease Z/Hydroxyacylglutathione hydrolase-like"/>
    <property type="match status" value="1"/>
</dbReference>
<comment type="caution">
    <text evidence="2">The sequence shown here is derived from an EMBL/GenBank/DDBJ whole genome shotgun (WGS) entry which is preliminary data.</text>
</comment>
<sequence>MQGNGQLSSIVMKLTVLVDNNTLIDRYFSGEPGLSLYIEEGGRSVLFDTGYSDLFVTNARKMGIDLLHIDAVVLSHGHIDHTGGLGPLIRQYTEAEYEGRQYFSPEFIAHPDVLLTRTRGNFRELGSQIAEEKLSRHGRIAFTRTPVWLTENLVFLGEIQRRFGFEAVDPRAAIVTESGEEADALRDDTALACRTDEGLVIITGCSHAGICSIIEQAKDICGDDRIVDVIGGFHLYRATEEHLAGTVEYFRTLGPDAVHACHCTGLRAQIALADAVPIQETGVGLMLEYG</sequence>
<accession>A0A0W8FIB0</accession>
<dbReference type="InterPro" id="IPR041712">
    <property type="entry name" value="DHPS-like_MBL-fold"/>
</dbReference>
<dbReference type="AlphaFoldDB" id="A0A0W8FIB0"/>
<reference evidence="2" key="1">
    <citation type="journal article" date="2015" name="Proc. Natl. Acad. Sci. U.S.A.">
        <title>Networks of energetic and metabolic interactions define dynamics in microbial communities.</title>
        <authorList>
            <person name="Embree M."/>
            <person name="Liu J.K."/>
            <person name="Al-Bassam M.M."/>
            <person name="Zengler K."/>
        </authorList>
    </citation>
    <scope>NUCLEOTIDE SEQUENCE</scope>
</reference>
<organism evidence="2">
    <name type="scientific">hydrocarbon metagenome</name>
    <dbReference type="NCBI Taxonomy" id="938273"/>
    <lineage>
        <taxon>unclassified sequences</taxon>
        <taxon>metagenomes</taxon>
        <taxon>ecological metagenomes</taxon>
    </lineage>
</organism>
<proteinExistence type="predicted"/>
<dbReference type="InterPro" id="IPR052926">
    <property type="entry name" value="Metallo-beta-lactamase_dom"/>
</dbReference>
<dbReference type="InterPro" id="IPR036866">
    <property type="entry name" value="RibonucZ/Hydroxyglut_hydro"/>
</dbReference>
<name>A0A0W8FIB0_9ZZZZ</name>
<dbReference type="GO" id="GO:0016740">
    <property type="term" value="F:transferase activity"/>
    <property type="evidence" value="ECO:0007669"/>
    <property type="project" value="TreeGrafter"/>
</dbReference>
<gene>
    <name evidence="2" type="ORF">ASZ90_009651</name>
</gene>
<dbReference type="SMART" id="SM00849">
    <property type="entry name" value="Lactamase_B"/>
    <property type="match status" value="1"/>
</dbReference>
<dbReference type="PANTHER" id="PTHR13754">
    <property type="entry name" value="METALLO-BETA-LACTAMASE SUPERFAMILY PROTEIN"/>
    <property type="match status" value="1"/>
</dbReference>
<dbReference type="InterPro" id="IPR001279">
    <property type="entry name" value="Metallo-B-lactamas"/>
</dbReference>
<protein>
    <submittedName>
        <fullName evidence="2">7,8 dihydropteroate synthase (Methanopterin)</fullName>
    </submittedName>
</protein>
<dbReference type="SUPFAM" id="SSF56281">
    <property type="entry name" value="Metallo-hydrolase/oxidoreductase"/>
    <property type="match status" value="1"/>
</dbReference>